<dbReference type="Proteomes" id="UP001652626">
    <property type="component" value="Chromosome 28"/>
</dbReference>
<evidence type="ECO:0000256" key="5">
    <source>
        <dbReference type="ARBA" id="ARBA00022771"/>
    </source>
</evidence>
<feature type="binding site" evidence="12">
    <location>
        <position position="62"/>
    </location>
    <ligand>
        <name>Zn(2+)</name>
        <dbReference type="ChEBI" id="CHEBI:29105"/>
    </ligand>
</feature>
<dbReference type="PROSITE" id="PS00028">
    <property type="entry name" value="ZINC_FINGER_C2H2_1"/>
    <property type="match status" value="7"/>
</dbReference>
<evidence type="ECO:0000256" key="11">
    <source>
        <dbReference type="PROSITE-ProRule" id="PRU00042"/>
    </source>
</evidence>
<evidence type="ECO:0000256" key="12">
    <source>
        <dbReference type="PROSITE-ProRule" id="PRU01263"/>
    </source>
</evidence>
<dbReference type="InterPro" id="IPR012934">
    <property type="entry name" value="Znf_AD"/>
</dbReference>
<evidence type="ECO:0000256" key="1">
    <source>
        <dbReference type="ARBA" id="ARBA00004123"/>
    </source>
</evidence>
<sequence length="556" mass="65314">MENPKNIYCRFCAEQKSAEKMLNLLKDTKKFDEILSKLNFLNALYVEVSNRDSLPKTMCFVCYDSLNMAYDFLDRVKKSQQVLLHMFPEDTEKCDLSDDERMIGFDEMLNTEVSSDKNIIKQENLDEKTDLDKNSCIEVKKEPKDEIDASLDTSQESEIYDQTVNVQYILDAAMCNVPYPEETLYAKEVKDGSKRSVSNWKEYPWLCAHCNIEFLDIVTLRLHSKMTHSKCSAFVCIDCDNYGNGDFDYFIKHVKLHRKRLRKRCHYCDESVNEELLPSHIQDHFQKNQVSCNMCGEILKNNESLQKHLGEYNSTKVKRKPRRKRGTPLTIEDLTCKLCKKVYKNPNSLRDHMKIHTNDRKRNYTCDRCGKMFYNKGTLTSHIMAHDQVRPHICRICNKSFLFPNMLRRHVEMHSGIKPFSCEQCGRCFRLQYQLNAHKIIHTDSMPHVCQYCNKAFRFKQILKNHERQHTGAKPYSCKSCSMEFTNWSNYNKHMKRRHGLDTSKKKITPEGVFPINPQTGELVQFNDAGTEEWKTKIMIPGKRGKKKIIKKEEII</sequence>
<evidence type="ECO:0000256" key="7">
    <source>
        <dbReference type="ARBA" id="ARBA00023015"/>
    </source>
</evidence>
<feature type="binding site" evidence="12">
    <location>
        <position position="9"/>
    </location>
    <ligand>
        <name>Zn(2+)</name>
        <dbReference type="ChEBI" id="CHEBI:29105"/>
    </ligand>
</feature>
<evidence type="ECO:0000259" key="14">
    <source>
        <dbReference type="PROSITE" id="PS51915"/>
    </source>
</evidence>
<dbReference type="PROSITE" id="PS50157">
    <property type="entry name" value="ZINC_FINGER_C2H2_2"/>
    <property type="match status" value="6"/>
</dbReference>
<feature type="domain" description="C2H2-type" evidence="13">
    <location>
        <begin position="420"/>
        <end position="447"/>
    </location>
</feature>
<evidence type="ECO:0000256" key="6">
    <source>
        <dbReference type="ARBA" id="ARBA00022833"/>
    </source>
</evidence>
<dbReference type="GO" id="GO:0000978">
    <property type="term" value="F:RNA polymerase II cis-regulatory region sequence-specific DNA binding"/>
    <property type="evidence" value="ECO:0007669"/>
    <property type="project" value="TreeGrafter"/>
</dbReference>
<dbReference type="OrthoDB" id="3437960at2759"/>
<dbReference type="AlphaFoldDB" id="A0A8B8HVQ0"/>
<evidence type="ECO:0000259" key="13">
    <source>
        <dbReference type="PROSITE" id="PS50157"/>
    </source>
</evidence>
<comment type="similarity">
    <text evidence="2">Belongs to the krueppel C2H2-type zinc-finger protein family.</text>
</comment>
<feature type="binding site" evidence="12">
    <location>
        <position position="59"/>
    </location>
    <ligand>
        <name>Zn(2+)</name>
        <dbReference type="ChEBI" id="CHEBI:29105"/>
    </ligand>
</feature>
<dbReference type="GO" id="GO:0005634">
    <property type="term" value="C:nucleus"/>
    <property type="evidence" value="ECO:0007669"/>
    <property type="project" value="UniProtKB-SubCell"/>
</dbReference>
<comment type="subcellular location">
    <subcellularLocation>
        <location evidence="1">Nucleus</location>
    </subcellularLocation>
</comment>
<evidence type="ECO:0000313" key="15">
    <source>
        <dbReference type="Proteomes" id="UP001652626"/>
    </source>
</evidence>
<dbReference type="Pfam" id="PF00096">
    <property type="entry name" value="zf-C2H2"/>
    <property type="match status" value="4"/>
</dbReference>
<gene>
    <name evidence="16" type="primary">LOC113395369</name>
</gene>
<dbReference type="SUPFAM" id="SSF57667">
    <property type="entry name" value="beta-beta-alpha zinc fingers"/>
    <property type="match status" value="3"/>
</dbReference>
<keyword evidence="9" id="KW-0804">Transcription</keyword>
<reference evidence="16" key="1">
    <citation type="submission" date="2025-08" db="UniProtKB">
        <authorList>
            <consortium name="RefSeq"/>
        </authorList>
    </citation>
    <scope>IDENTIFICATION</scope>
    <source>
        <tissue evidence="16">Whole body</tissue>
    </source>
</reference>
<dbReference type="GeneID" id="113395369"/>
<feature type="domain" description="C2H2-type" evidence="13">
    <location>
        <begin position="476"/>
        <end position="504"/>
    </location>
</feature>
<evidence type="ECO:0000256" key="4">
    <source>
        <dbReference type="ARBA" id="ARBA00022737"/>
    </source>
</evidence>
<feature type="binding site" evidence="12">
    <location>
        <position position="12"/>
    </location>
    <ligand>
        <name>Zn(2+)</name>
        <dbReference type="ChEBI" id="CHEBI:29105"/>
    </ligand>
</feature>
<dbReference type="RefSeq" id="XP_026488755.2">
    <property type="nucleotide sequence ID" value="XM_026632970.2"/>
</dbReference>
<dbReference type="PROSITE" id="PS51915">
    <property type="entry name" value="ZAD"/>
    <property type="match status" value="1"/>
</dbReference>
<dbReference type="GO" id="GO:0000981">
    <property type="term" value="F:DNA-binding transcription factor activity, RNA polymerase II-specific"/>
    <property type="evidence" value="ECO:0007669"/>
    <property type="project" value="TreeGrafter"/>
</dbReference>
<organism evidence="15 16">
    <name type="scientific">Vanessa tameamea</name>
    <name type="common">Kamehameha butterfly</name>
    <dbReference type="NCBI Taxonomy" id="334116"/>
    <lineage>
        <taxon>Eukaryota</taxon>
        <taxon>Metazoa</taxon>
        <taxon>Ecdysozoa</taxon>
        <taxon>Arthropoda</taxon>
        <taxon>Hexapoda</taxon>
        <taxon>Insecta</taxon>
        <taxon>Pterygota</taxon>
        <taxon>Neoptera</taxon>
        <taxon>Endopterygota</taxon>
        <taxon>Lepidoptera</taxon>
        <taxon>Glossata</taxon>
        <taxon>Ditrysia</taxon>
        <taxon>Papilionoidea</taxon>
        <taxon>Nymphalidae</taxon>
        <taxon>Nymphalinae</taxon>
        <taxon>Vanessa</taxon>
    </lineage>
</organism>
<keyword evidence="15" id="KW-1185">Reference proteome</keyword>
<keyword evidence="4" id="KW-0677">Repeat</keyword>
<keyword evidence="10" id="KW-0539">Nucleus</keyword>
<dbReference type="Gene3D" id="3.40.1800.20">
    <property type="match status" value="1"/>
</dbReference>
<dbReference type="InterPro" id="IPR013087">
    <property type="entry name" value="Znf_C2H2_type"/>
</dbReference>
<keyword evidence="8" id="KW-0238">DNA-binding</keyword>
<keyword evidence="7" id="KW-0805">Transcription regulation</keyword>
<accession>A0A8B8HVQ0</accession>
<evidence type="ECO:0000256" key="3">
    <source>
        <dbReference type="ARBA" id="ARBA00022723"/>
    </source>
</evidence>
<dbReference type="Gene3D" id="3.30.160.60">
    <property type="entry name" value="Classic Zinc Finger"/>
    <property type="match status" value="6"/>
</dbReference>
<evidence type="ECO:0000256" key="8">
    <source>
        <dbReference type="ARBA" id="ARBA00023125"/>
    </source>
</evidence>
<name>A0A8B8HVQ0_VANTA</name>
<keyword evidence="6 12" id="KW-0862">Zinc</keyword>
<keyword evidence="3 12" id="KW-0479">Metal-binding</keyword>
<dbReference type="SMART" id="SM00868">
    <property type="entry name" value="zf-AD"/>
    <property type="match status" value="2"/>
</dbReference>
<dbReference type="SUPFAM" id="SSF57716">
    <property type="entry name" value="Glucocorticoid receptor-like (DNA-binding domain)"/>
    <property type="match status" value="1"/>
</dbReference>
<evidence type="ECO:0000256" key="2">
    <source>
        <dbReference type="ARBA" id="ARBA00006991"/>
    </source>
</evidence>
<dbReference type="SMART" id="SM00355">
    <property type="entry name" value="ZnF_C2H2"/>
    <property type="match status" value="10"/>
</dbReference>
<feature type="domain" description="ZAD" evidence="14">
    <location>
        <begin position="7"/>
        <end position="86"/>
    </location>
</feature>
<proteinExistence type="inferred from homology"/>
<dbReference type="PANTHER" id="PTHR24393:SF15">
    <property type="entry name" value="IP01243P-RELATED"/>
    <property type="match status" value="1"/>
</dbReference>
<evidence type="ECO:0000256" key="9">
    <source>
        <dbReference type="ARBA" id="ARBA00023163"/>
    </source>
</evidence>
<feature type="domain" description="C2H2-type" evidence="13">
    <location>
        <begin position="334"/>
        <end position="361"/>
    </location>
</feature>
<dbReference type="PANTHER" id="PTHR24393">
    <property type="entry name" value="ZINC FINGER PROTEIN"/>
    <property type="match status" value="1"/>
</dbReference>
<protein>
    <submittedName>
        <fullName evidence="16">Gastrula zinc finger protein XlCGF26.1-like</fullName>
    </submittedName>
</protein>
<dbReference type="GO" id="GO:0008270">
    <property type="term" value="F:zinc ion binding"/>
    <property type="evidence" value="ECO:0007669"/>
    <property type="project" value="UniProtKB-UniRule"/>
</dbReference>
<feature type="domain" description="C2H2-type" evidence="13">
    <location>
        <begin position="392"/>
        <end position="419"/>
    </location>
</feature>
<keyword evidence="5 11" id="KW-0863">Zinc-finger</keyword>
<dbReference type="InterPro" id="IPR036236">
    <property type="entry name" value="Znf_C2H2_sf"/>
</dbReference>
<dbReference type="Pfam" id="PF07776">
    <property type="entry name" value="zf-AD"/>
    <property type="match status" value="1"/>
</dbReference>
<feature type="domain" description="C2H2-type" evidence="13">
    <location>
        <begin position="364"/>
        <end position="391"/>
    </location>
</feature>
<feature type="domain" description="C2H2-type" evidence="13">
    <location>
        <begin position="448"/>
        <end position="475"/>
    </location>
</feature>
<evidence type="ECO:0000313" key="16">
    <source>
        <dbReference type="RefSeq" id="XP_026488755.2"/>
    </source>
</evidence>
<evidence type="ECO:0000256" key="10">
    <source>
        <dbReference type="ARBA" id="ARBA00023242"/>
    </source>
</evidence>